<proteinExistence type="predicted"/>
<dbReference type="STRING" id="161899.CSING_11695"/>
<evidence type="ECO:0000259" key="1">
    <source>
        <dbReference type="PROSITE" id="PS50206"/>
    </source>
</evidence>
<dbReference type="InterPro" id="IPR036873">
    <property type="entry name" value="Rhodanese-like_dom_sf"/>
</dbReference>
<dbReference type="HOGENOM" id="CLU_089574_13_0_11"/>
<dbReference type="Pfam" id="PF00581">
    <property type="entry name" value="Rhodanese"/>
    <property type="match status" value="1"/>
</dbReference>
<evidence type="ECO:0000313" key="3">
    <source>
        <dbReference type="Proteomes" id="UP000031890"/>
    </source>
</evidence>
<dbReference type="RefSeq" id="WP_042532389.1">
    <property type="nucleotide sequence ID" value="NZ_CP010827.1"/>
</dbReference>
<dbReference type="AlphaFoldDB" id="A0A0B6F3Q5"/>
<keyword evidence="2" id="KW-0808">Transferase</keyword>
<dbReference type="Gene3D" id="3.40.250.10">
    <property type="entry name" value="Rhodanese-like domain"/>
    <property type="match status" value="1"/>
</dbReference>
<dbReference type="SMART" id="SM00450">
    <property type="entry name" value="RHOD"/>
    <property type="match status" value="1"/>
</dbReference>
<dbReference type="Proteomes" id="UP000031890">
    <property type="component" value="Chromosome"/>
</dbReference>
<dbReference type="PROSITE" id="PS50206">
    <property type="entry name" value="RHODANESE_3"/>
    <property type="match status" value="1"/>
</dbReference>
<reference evidence="2 3" key="1">
    <citation type="journal article" date="2015" name="Genome Announc.">
        <title>Complete Genome Sequence and Annotation of Corynebacterium singulare DSM 44357, Isolated from a Human Semen Specimen.</title>
        <authorList>
            <person name="Merten M."/>
            <person name="Brinkrolf K."/>
            <person name="Albersmeier A."/>
            <person name="Kutter Y."/>
            <person name="Ruckert C."/>
            <person name="Tauch A."/>
        </authorList>
    </citation>
    <scope>NUCLEOTIDE SEQUENCE [LARGE SCALE GENOMIC DNA]</scope>
    <source>
        <strain evidence="2">IBS B52218</strain>
    </source>
</reference>
<dbReference type="EMBL" id="CP010827">
    <property type="protein sequence ID" value="AJI79834.1"/>
    <property type="molecule type" value="Genomic_DNA"/>
</dbReference>
<evidence type="ECO:0000313" key="2">
    <source>
        <dbReference type="EMBL" id="AJI79834.1"/>
    </source>
</evidence>
<dbReference type="CDD" id="cd00158">
    <property type="entry name" value="RHOD"/>
    <property type="match status" value="1"/>
</dbReference>
<protein>
    <submittedName>
        <fullName evidence="2">Rhodanese-related sulfurtransferase</fullName>
    </submittedName>
</protein>
<dbReference type="PANTHER" id="PTHR43031">
    <property type="entry name" value="FAD-DEPENDENT OXIDOREDUCTASE"/>
    <property type="match status" value="1"/>
</dbReference>
<dbReference type="GO" id="GO:0016740">
    <property type="term" value="F:transferase activity"/>
    <property type="evidence" value="ECO:0007669"/>
    <property type="project" value="UniProtKB-KW"/>
</dbReference>
<organism evidence="2 3">
    <name type="scientific">Corynebacterium singulare</name>
    <dbReference type="NCBI Taxonomy" id="161899"/>
    <lineage>
        <taxon>Bacteria</taxon>
        <taxon>Bacillati</taxon>
        <taxon>Actinomycetota</taxon>
        <taxon>Actinomycetes</taxon>
        <taxon>Mycobacteriales</taxon>
        <taxon>Corynebacteriaceae</taxon>
        <taxon>Corynebacterium</taxon>
    </lineage>
</organism>
<dbReference type="KEGG" id="csx:CSING_11695"/>
<dbReference type="InterPro" id="IPR050229">
    <property type="entry name" value="GlpE_sulfurtransferase"/>
</dbReference>
<sequence>MQNVQPTEVPDNAQLIDVREDHEWNTEHAEGATHIPMGELVERLDEIDPDRDIYVICHLGGRSMQVCQYLEHTKGWDVINVDGGTDAWKAQGCPMVYPNQ</sequence>
<dbReference type="PANTHER" id="PTHR43031:SF17">
    <property type="entry name" value="SULFURTRANSFERASE YTWF-RELATED"/>
    <property type="match status" value="1"/>
</dbReference>
<feature type="domain" description="Rhodanese" evidence="1">
    <location>
        <begin position="9"/>
        <end position="97"/>
    </location>
</feature>
<name>A0A0B6F3Q5_9CORY</name>
<dbReference type="SUPFAM" id="SSF52821">
    <property type="entry name" value="Rhodanese/Cell cycle control phosphatase"/>
    <property type="match status" value="1"/>
</dbReference>
<dbReference type="OrthoDB" id="9800872at2"/>
<dbReference type="InterPro" id="IPR001763">
    <property type="entry name" value="Rhodanese-like_dom"/>
</dbReference>
<accession>A0A0B6F3Q5</accession>
<gene>
    <name evidence="2" type="primary">sseB2</name>
    <name evidence="2" type="ORF">CSING_11695</name>
</gene>